<comment type="caution">
    <text evidence="1">The sequence shown here is derived from an EMBL/GenBank/DDBJ whole genome shotgun (WGS) entry which is preliminary data.</text>
</comment>
<dbReference type="AlphaFoldDB" id="A0AA37GQA6"/>
<reference evidence="1 2" key="1">
    <citation type="submission" date="2021-07" db="EMBL/GenBank/DDBJ databases">
        <title>Genome data of Colletotrichum spaethianum.</title>
        <authorList>
            <person name="Utami Y.D."/>
            <person name="Hiruma K."/>
        </authorList>
    </citation>
    <scope>NUCLEOTIDE SEQUENCE [LARGE SCALE GENOMIC DNA]</scope>
    <source>
        <strain evidence="1 2">MAFF 242679</strain>
    </source>
</reference>
<evidence type="ECO:0000313" key="2">
    <source>
        <dbReference type="Proteomes" id="UP001055172"/>
    </source>
</evidence>
<dbReference type="EMBL" id="BPPX01000017">
    <property type="protein sequence ID" value="GJC85190.1"/>
    <property type="molecule type" value="Genomic_DNA"/>
</dbReference>
<gene>
    <name evidence="1" type="ORF">ColLi_08028</name>
</gene>
<keyword evidence="2" id="KW-1185">Reference proteome</keyword>
<proteinExistence type="predicted"/>
<protein>
    <submittedName>
        <fullName evidence="1">Uncharacterized protein</fullName>
    </submittedName>
</protein>
<name>A0AA37GQA6_9PEZI</name>
<evidence type="ECO:0000313" key="1">
    <source>
        <dbReference type="EMBL" id="GJC85190.1"/>
    </source>
</evidence>
<organism evidence="1 2">
    <name type="scientific">Colletotrichum liriopes</name>
    <dbReference type="NCBI Taxonomy" id="708192"/>
    <lineage>
        <taxon>Eukaryota</taxon>
        <taxon>Fungi</taxon>
        <taxon>Dikarya</taxon>
        <taxon>Ascomycota</taxon>
        <taxon>Pezizomycotina</taxon>
        <taxon>Sordariomycetes</taxon>
        <taxon>Hypocreomycetidae</taxon>
        <taxon>Glomerellales</taxon>
        <taxon>Glomerellaceae</taxon>
        <taxon>Colletotrichum</taxon>
        <taxon>Colletotrichum spaethianum species complex</taxon>
    </lineage>
</organism>
<accession>A0AA37GQA6</accession>
<sequence length="108" mass="10854">MTFELAIDKIVSQLQSPPMPFDEEVHLPHFKGSSPRRRVRVAGVVLIVSVGGHEGSGVDVEGSGGAVCGEGVVGLSGGSEDAGVAKDKEVAEVVDSAVAAVEGAVSDA</sequence>
<dbReference type="Proteomes" id="UP001055172">
    <property type="component" value="Unassembled WGS sequence"/>
</dbReference>